<dbReference type="RefSeq" id="WP_311555864.1">
    <property type="nucleotide sequence ID" value="NZ_JAVREJ010000005.1"/>
</dbReference>
<dbReference type="Pfam" id="PF00196">
    <property type="entry name" value="GerE"/>
    <property type="match status" value="1"/>
</dbReference>
<comment type="caution">
    <text evidence="5">The sequence shown here is derived from an EMBL/GenBank/DDBJ whole genome shotgun (WGS) entry which is preliminary data.</text>
</comment>
<dbReference type="PANTHER" id="PTHR44688">
    <property type="entry name" value="DNA-BINDING TRANSCRIPTIONAL ACTIVATOR DEVR_DOSR"/>
    <property type="match status" value="1"/>
</dbReference>
<protein>
    <submittedName>
        <fullName evidence="5">Helix-turn-helix transcriptional regulator</fullName>
    </submittedName>
</protein>
<sequence length="377" mass="40360">MPLMPAERARSRVESLAVAGLDVPTFSLAATEVLRSALPFTAACMAPVDPATEILTGTVKWGGLTDNEDEIWAYHEYEREDLYDFRDVLQRPGAVLAVRHETGDDPRRSPRFAEFYEPTYGFADELRAGCRTDGVTWGFFALFRDGGGAFTPAEQAFASSVAPAFALGFRTGILAGAAEATLTAVEGPGVIVVAASGDVVQANPAAHARVADLPDGGDLDIGPLPFSLRTLVGSARMLAQGRTPRIPRARLRTRSGQWVVAHASPLLSRDGTGTDVVVTIEEARPPEIVPLVVAAFGLTSREQDVVALVLRGVDTAEIARTLHLSAYTVQDHLKSIFAKVGVRSRRELTAKVFFDQYAARLAAQESVGPSGWFTPSA</sequence>
<evidence type="ECO:0000313" key="6">
    <source>
        <dbReference type="Proteomes" id="UP001183202"/>
    </source>
</evidence>
<dbReference type="InterPro" id="IPR000792">
    <property type="entry name" value="Tscrpt_reg_LuxR_C"/>
</dbReference>
<accession>A0ABU2N7W9</accession>
<gene>
    <name evidence="5" type="ORF">RM445_09890</name>
</gene>
<dbReference type="PANTHER" id="PTHR44688:SF16">
    <property type="entry name" value="DNA-BINDING TRANSCRIPTIONAL ACTIVATOR DEVR_DOSR"/>
    <property type="match status" value="1"/>
</dbReference>
<keyword evidence="2" id="KW-0238">DNA-binding</keyword>
<dbReference type="PROSITE" id="PS00622">
    <property type="entry name" value="HTH_LUXR_1"/>
    <property type="match status" value="1"/>
</dbReference>
<dbReference type="Gene3D" id="1.10.10.10">
    <property type="entry name" value="Winged helix-like DNA-binding domain superfamily/Winged helix DNA-binding domain"/>
    <property type="match status" value="1"/>
</dbReference>
<keyword evidence="1" id="KW-0805">Transcription regulation</keyword>
<dbReference type="InterPro" id="IPR036388">
    <property type="entry name" value="WH-like_DNA-bd_sf"/>
</dbReference>
<dbReference type="SUPFAM" id="SSF46894">
    <property type="entry name" value="C-terminal effector domain of the bipartite response regulators"/>
    <property type="match status" value="1"/>
</dbReference>
<organism evidence="5 6">
    <name type="scientific">Pseudonocardia charpentierae</name>
    <dbReference type="NCBI Taxonomy" id="3075545"/>
    <lineage>
        <taxon>Bacteria</taxon>
        <taxon>Bacillati</taxon>
        <taxon>Actinomycetota</taxon>
        <taxon>Actinomycetes</taxon>
        <taxon>Pseudonocardiales</taxon>
        <taxon>Pseudonocardiaceae</taxon>
        <taxon>Pseudonocardia</taxon>
    </lineage>
</organism>
<evidence type="ECO:0000256" key="3">
    <source>
        <dbReference type="ARBA" id="ARBA00023163"/>
    </source>
</evidence>
<evidence type="ECO:0000256" key="1">
    <source>
        <dbReference type="ARBA" id="ARBA00023015"/>
    </source>
</evidence>
<keyword evidence="3" id="KW-0804">Transcription</keyword>
<proteinExistence type="predicted"/>
<dbReference type="CDD" id="cd06170">
    <property type="entry name" value="LuxR_C_like"/>
    <property type="match status" value="1"/>
</dbReference>
<dbReference type="PRINTS" id="PR00038">
    <property type="entry name" value="HTHLUXR"/>
</dbReference>
<feature type="domain" description="HTH luxR-type" evidence="4">
    <location>
        <begin position="291"/>
        <end position="356"/>
    </location>
</feature>
<dbReference type="InterPro" id="IPR000014">
    <property type="entry name" value="PAS"/>
</dbReference>
<dbReference type="Proteomes" id="UP001183202">
    <property type="component" value="Unassembled WGS sequence"/>
</dbReference>
<name>A0ABU2N7W9_9PSEU</name>
<dbReference type="InterPro" id="IPR016032">
    <property type="entry name" value="Sig_transdc_resp-reg_C-effctor"/>
</dbReference>
<reference evidence="6" key="1">
    <citation type="submission" date="2023-07" db="EMBL/GenBank/DDBJ databases">
        <title>30 novel species of actinomycetes from the DSMZ collection.</title>
        <authorList>
            <person name="Nouioui I."/>
        </authorList>
    </citation>
    <scope>NUCLEOTIDE SEQUENCE [LARGE SCALE GENOMIC DNA]</scope>
    <source>
        <strain evidence="6">DSM 45834</strain>
    </source>
</reference>
<evidence type="ECO:0000259" key="4">
    <source>
        <dbReference type="PROSITE" id="PS50043"/>
    </source>
</evidence>
<dbReference type="EMBL" id="JAVREJ010000005">
    <property type="protein sequence ID" value="MDT0349831.1"/>
    <property type="molecule type" value="Genomic_DNA"/>
</dbReference>
<keyword evidence="6" id="KW-1185">Reference proteome</keyword>
<dbReference type="PROSITE" id="PS50043">
    <property type="entry name" value="HTH_LUXR_2"/>
    <property type="match status" value="1"/>
</dbReference>
<evidence type="ECO:0000313" key="5">
    <source>
        <dbReference type="EMBL" id="MDT0349831.1"/>
    </source>
</evidence>
<dbReference type="CDD" id="cd00130">
    <property type="entry name" value="PAS"/>
    <property type="match status" value="1"/>
</dbReference>
<dbReference type="SMART" id="SM00421">
    <property type="entry name" value="HTH_LUXR"/>
    <property type="match status" value="1"/>
</dbReference>
<evidence type="ECO:0000256" key="2">
    <source>
        <dbReference type="ARBA" id="ARBA00023125"/>
    </source>
</evidence>